<evidence type="ECO:0000256" key="3">
    <source>
        <dbReference type="ARBA" id="ARBA00022801"/>
    </source>
</evidence>
<dbReference type="GO" id="GO:0004065">
    <property type="term" value="F:arylsulfatase activity"/>
    <property type="evidence" value="ECO:0007669"/>
    <property type="project" value="TreeGrafter"/>
</dbReference>
<feature type="chain" id="PRO_5040992600" evidence="5">
    <location>
        <begin position="21"/>
        <end position="461"/>
    </location>
</feature>
<name>A0A9X3FA60_9BACT</name>
<feature type="signal peptide" evidence="5">
    <location>
        <begin position="1"/>
        <end position="20"/>
    </location>
</feature>
<dbReference type="InterPro" id="IPR050738">
    <property type="entry name" value="Sulfatase"/>
</dbReference>
<dbReference type="InterPro" id="IPR017850">
    <property type="entry name" value="Alkaline_phosphatase_core_sf"/>
</dbReference>
<proteinExistence type="inferred from homology"/>
<evidence type="ECO:0000256" key="5">
    <source>
        <dbReference type="SAM" id="SignalP"/>
    </source>
</evidence>
<dbReference type="PANTHER" id="PTHR42693">
    <property type="entry name" value="ARYLSULFATASE FAMILY MEMBER"/>
    <property type="match status" value="1"/>
</dbReference>
<sequence>MKNKLTILLCLFCLAGNVLVAQNSKPNFIIILADDLGFADLSLNGSKQIATPHIDKLAEGGINFTNGYVSGPVCSPSRAGLLTGRNQVTFGHDNNLSGVQPGFDIRYNGLPLTETTIATCLKKLGYVTGLIGKWHLGEAHKFHPLQRGFDEMWGYTGGGHDYFTSEPDGKGYKCPIECNYKTPQSITYITDDKGDECVDFIKRHKNEPFFLFASFNAPHAPMQATEADLQLFKHVKDEKRRKYCAMVHRLDVNVGRIMDALGREGLAENTLVVFLSDNGGPCDSNASINAPFNGQKGILLEGGIHVPFIMAWKGKLKAGTTYENPVISLDFAATFFELAGGEVTGEVKFDGVNLMPYLLGASSGHPHESFNWRFTISAAIREGNWKLVRLPDRLPLLFDLSKDISEQNNVALQNLEVTESLLKKLGEWDVMQPHPVFLEGAVWKARQLKLYDNKYTLIQPD</sequence>
<evidence type="ECO:0000313" key="8">
    <source>
        <dbReference type="Proteomes" id="UP001145087"/>
    </source>
</evidence>
<dbReference type="Proteomes" id="UP001145087">
    <property type="component" value="Unassembled WGS sequence"/>
</dbReference>
<comment type="caution">
    <text evidence="7">The sequence shown here is derived from an EMBL/GenBank/DDBJ whole genome shotgun (WGS) entry which is preliminary data.</text>
</comment>
<dbReference type="GO" id="GO:0046872">
    <property type="term" value="F:metal ion binding"/>
    <property type="evidence" value="ECO:0007669"/>
    <property type="project" value="UniProtKB-KW"/>
</dbReference>
<keyword evidence="8" id="KW-1185">Reference proteome</keyword>
<dbReference type="InterPro" id="IPR000917">
    <property type="entry name" value="Sulfatase_N"/>
</dbReference>
<evidence type="ECO:0000259" key="6">
    <source>
        <dbReference type="Pfam" id="PF00884"/>
    </source>
</evidence>
<protein>
    <submittedName>
        <fullName evidence="7">Sulfatase</fullName>
    </submittedName>
</protein>
<dbReference type="CDD" id="cd16144">
    <property type="entry name" value="ARS_like"/>
    <property type="match status" value="1"/>
</dbReference>
<dbReference type="RefSeq" id="WP_343335003.1">
    <property type="nucleotide sequence ID" value="NZ_JAPOHD010000062.1"/>
</dbReference>
<accession>A0A9X3FA60</accession>
<organism evidence="7 8">
    <name type="scientific">Draconibacterium aestuarii</name>
    <dbReference type="NCBI Taxonomy" id="2998507"/>
    <lineage>
        <taxon>Bacteria</taxon>
        <taxon>Pseudomonadati</taxon>
        <taxon>Bacteroidota</taxon>
        <taxon>Bacteroidia</taxon>
        <taxon>Marinilabiliales</taxon>
        <taxon>Prolixibacteraceae</taxon>
        <taxon>Draconibacterium</taxon>
    </lineage>
</organism>
<evidence type="ECO:0000313" key="7">
    <source>
        <dbReference type="EMBL" id="MCY1722677.1"/>
    </source>
</evidence>
<evidence type="ECO:0000256" key="4">
    <source>
        <dbReference type="ARBA" id="ARBA00022837"/>
    </source>
</evidence>
<dbReference type="InterPro" id="IPR024607">
    <property type="entry name" value="Sulfatase_CS"/>
</dbReference>
<evidence type="ECO:0000256" key="1">
    <source>
        <dbReference type="ARBA" id="ARBA00008779"/>
    </source>
</evidence>
<gene>
    <name evidence="7" type="ORF">OU798_20170</name>
</gene>
<keyword evidence="4" id="KW-0106">Calcium</keyword>
<keyword evidence="3" id="KW-0378">Hydrolase</keyword>
<reference evidence="7" key="1">
    <citation type="submission" date="2022-11" db="EMBL/GenBank/DDBJ databases">
        <title>Marilongibacter aestuarii gen. nov., sp. nov., isolated from tidal flat sediment.</title>
        <authorList>
            <person name="Jiayan W."/>
        </authorList>
    </citation>
    <scope>NUCLEOTIDE SEQUENCE</scope>
    <source>
        <strain evidence="7">Z1-6</strain>
    </source>
</reference>
<dbReference type="Gene3D" id="3.30.1120.10">
    <property type="match status" value="1"/>
</dbReference>
<dbReference type="Pfam" id="PF00884">
    <property type="entry name" value="Sulfatase"/>
    <property type="match status" value="1"/>
</dbReference>
<dbReference type="PROSITE" id="PS00523">
    <property type="entry name" value="SULFATASE_1"/>
    <property type="match status" value="1"/>
</dbReference>
<keyword evidence="2" id="KW-0479">Metal-binding</keyword>
<dbReference type="EMBL" id="JAPOHD010000062">
    <property type="protein sequence ID" value="MCY1722677.1"/>
    <property type="molecule type" value="Genomic_DNA"/>
</dbReference>
<dbReference type="PANTHER" id="PTHR42693:SF53">
    <property type="entry name" value="ENDO-4-O-SULFATASE"/>
    <property type="match status" value="1"/>
</dbReference>
<evidence type="ECO:0000256" key="2">
    <source>
        <dbReference type="ARBA" id="ARBA00022723"/>
    </source>
</evidence>
<feature type="domain" description="Sulfatase N-terminal" evidence="6">
    <location>
        <begin position="26"/>
        <end position="340"/>
    </location>
</feature>
<dbReference type="SUPFAM" id="SSF53649">
    <property type="entry name" value="Alkaline phosphatase-like"/>
    <property type="match status" value="1"/>
</dbReference>
<dbReference type="PROSITE" id="PS00149">
    <property type="entry name" value="SULFATASE_2"/>
    <property type="match status" value="1"/>
</dbReference>
<keyword evidence="5" id="KW-0732">Signal</keyword>
<dbReference type="AlphaFoldDB" id="A0A9X3FA60"/>
<comment type="similarity">
    <text evidence="1">Belongs to the sulfatase family.</text>
</comment>
<dbReference type="Gene3D" id="3.40.720.10">
    <property type="entry name" value="Alkaline Phosphatase, subunit A"/>
    <property type="match status" value="1"/>
</dbReference>